<keyword evidence="2" id="KW-1185">Reference proteome</keyword>
<name>A0A2P4X6P4_9STRA</name>
<accession>A0A2P4X6P4</accession>
<dbReference type="SUPFAM" id="SSF53098">
    <property type="entry name" value="Ribonuclease H-like"/>
    <property type="match status" value="1"/>
</dbReference>
<sequence length="277" mass="30103">MHPREDLPNGLSDILVAPHVQVGGTLCQDMSEGEAFGPRLGSTAEPICASGLLEVDESRLRRSLDIVIDLPAENKANTRGAWDILFQLLGAKLTMSTAGHPQTDGQTERVIACSKMLYGAPRSWSDQLPMVEFALNNAVHASTGFTPFYLNGLRHPKVPLTLRGGTVGERLGNPFQVSDSESESLKRQLSSFLDGRLMLISHRRNGIGPGQTKEYSDNNCRGNLTVFIVGDLILLDTKNLPLTLVRSVVSNNLKHHSMGAVGALNRHGAAYTIDLRK</sequence>
<dbReference type="InterPro" id="IPR012337">
    <property type="entry name" value="RNaseH-like_sf"/>
</dbReference>
<gene>
    <name evidence="1" type="ORF">PHPALM_29812</name>
</gene>
<dbReference type="EMBL" id="NCKW01016192">
    <property type="protein sequence ID" value="POM61209.1"/>
    <property type="molecule type" value="Genomic_DNA"/>
</dbReference>
<reference evidence="1 2" key="1">
    <citation type="journal article" date="2017" name="Genome Biol. Evol.">
        <title>Phytophthora megakarya and P. palmivora, closely related causal agents of cacao black pod rot, underwent increases in genome sizes and gene numbers by different mechanisms.</title>
        <authorList>
            <person name="Ali S.S."/>
            <person name="Shao J."/>
            <person name="Lary D.J."/>
            <person name="Kronmiller B."/>
            <person name="Shen D."/>
            <person name="Strem M.D."/>
            <person name="Amoako-Attah I."/>
            <person name="Akrofi A.Y."/>
            <person name="Begoude B.A."/>
            <person name="Ten Hoopen G.M."/>
            <person name="Coulibaly K."/>
            <person name="Kebe B.I."/>
            <person name="Melnick R.L."/>
            <person name="Guiltinan M.J."/>
            <person name="Tyler B.M."/>
            <person name="Meinhardt L.W."/>
            <person name="Bailey B.A."/>
        </authorList>
    </citation>
    <scope>NUCLEOTIDE SEQUENCE [LARGE SCALE GENOMIC DNA]</scope>
    <source>
        <strain evidence="2">sbr112.9</strain>
    </source>
</reference>
<dbReference type="GO" id="GO:0003676">
    <property type="term" value="F:nucleic acid binding"/>
    <property type="evidence" value="ECO:0007669"/>
    <property type="project" value="InterPro"/>
</dbReference>
<dbReference type="AlphaFoldDB" id="A0A2P4X6P4"/>
<dbReference type="PANTHER" id="PTHR45835">
    <property type="entry name" value="YALI0A06105P"/>
    <property type="match status" value="1"/>
</dbReference>
<proteinExistence type="predicted"/>
<evidence type="ECO:0000313" key="1">
    <source>
        <dbReference type="EMBL" id="POM61209.1"/>
    </source>
</evidence>
<comment type="caution">
    <text evidence="1">The sequence shown here is derived from an EMBL/GenBank/DDBJ whole genome shotgun (WGS) entry which is preliminary data.</text>
</comment>
<dbReference type="PANTHER" id="PTHR45835:SF99">
    <property type="entry name" value="CHROMO DOMAIN-CONTAINING PROTEIN-RELATED"/>
    <property type="match status" value="1"/>
</dbReference>
<dbReference type="InterPro" id="IPR036397">
    <property type="entry name" value="RNaseH_sf"/>
</dbReference>
<dbReference type="OrthoDB" id="3227343at2759"/>
<dbReference type="Proteomes" id="UP000237271">
    <property type="component" value="Unassembled WGS sequence"/>
</dbReference>
<organism evidence="1 2">
    <name type="scientific">Phytophthora palmivora</name>
    <dbReference type="NCBI Taxonomy" id="4796"/>
    <lineage>
        <taxon>Eukaryota</taxon>
        <taxon>Sar</taxon>
        <taxon>Stramenopiles</taxon>
        <taxon>Oomycota</taxon>
        <taxon>Peronosporomycetes</taxon>
        <taxon>Peronosporales</taxon>
        <taxon>Peronosporaceae</taxon>
        <taxon>Phytophthora</taxon>
    </lineage>
</organism>
<evidence type="ECO:0000313" key="2">
    <source>
        <dbReference type="Proteomes" id="UP000237271"/>
    </source>
</evidence>
<dbReference type="Gene3D" id="3.30.420.10">
    <property type="entry name" value="Ribonuclease H-like superfamily/Ribonuclease H"/>
    <property type="match status" value="1"/>
</dbReference>
<protein>
    <submittedName>
        <fullName evidence="1">Pol protein</fullName>
    </submittedName>
</protein>